<dbReference type="EMBL" id="CP020931">
    <property type="protein sequence ID" value="ARM82361.1"/>
    <property type="molecule type" value="Genomic_DNA"/>
</dbReference>
<dbReference type="SUPFAM" id="SSF56935">
    <property type="entry name" value="Porins"/>
    <property type="match status" value="1"/>
</dbReference>
<dbReference type="Pfam" id="PF04575">
    <property type="entry name" value="SlipAM"/>
    <property type="match status" value="1"/>
</dbReference>
<organism evidence="3 4">
    <name type="scientific">Marinobacter salarius</name>
    <dbReference type="NCBI Taxonomy" id="1420917"/>
    <lineage>
        <taxon>Bacteria</taxon>
        <taxon>Pseudomonadati</taxon>
        <taxon>Pseudomonadota</taxon>
        <taxon>Gammaproteobacteria</taxon>
        <taxon>Pseudomonadales</taxon>
        <taxon>Marinobacteraceae</taxon>
        <taxon>Marinobacter</taxon>
    </lineage>
</organism>
<accession>A0A1W6K4L5</accession>
<feature type="signal peptide" evidence="1">
    <location>
        <begin position="1"/>
        <end position="25"/>
    </location>
</feature>
<feature type="domain" description="Surface lipoprotein assembly modifier C-terminal" evidence="2">
    <location>
        <begin position="49"/>
        <end position="320"/>
    </location>
</feature>
<dbReference type="InterPro" id="IPR007655">
    <property type="entry name" value="Slam_C"/>
</dbReference>
<evidence type="ECO:0000313" key="3">
    <source>
        <dbReference type="EMBL" id="ARM82361.1"/>
    </source>
</evidence>
<dbReference type="RefSeq" id="WP_085678275.1">
    <property type="nucleotide sequence ID" value="NZ_CP020931.1"/>
</dbReference>
<gene>
    <name evidence="3" type="ORF">MARSALSMR5_00260</name>
</gene>
<sequence>MQLIQRILTLPLAIGLASPVLMVQAQEKASANGYLEGGYEHDSNVTVDELNTSADESDQAWVFDAGLEGILKPTERLNVTLGYSLSGRRYQNLDEFDQNIHLLSADVSYDFDPVTVGTSYYYSHATLGSDPFLDFRRASVYLGSLLAEDVYLRGSLQDKHKEFDDSDARDAEIKGASLDAFFFFNQAQSHFLLGLDGDREDAEAKAYDNDLLRVRVALVHRFILAGEENRLRFGWRYEAREYEEVTVTSTSPVLTDPLTGDLTERSSNERADKARILEASWRIGLNEVFSVEPSVSWGQYTSNVDSADYDKTVAGVTLRADF</sequence>
<evidence type="ECO:0000256" key="1">
    <source>
        <dbReference type="SAM" id="SignalP"/>
    </source>
</evidence>
<evidence type="ECO:0000313" key="4">
    <source>
        <dbReference type="Proteomes" id="UP000193100"/>
    </source>
</evidence>
<protein>
    <recommendedName>
        <fullName evidence="2">Surface lipoprotein assembly modifier C-terminal domain-containing protein</fullName>
    </recommendedName>
</protein>
<feature type="chain" id="PRO_5012077246" description="Surface lipoprotein assembly modifier C-terminal domain-containing protein" evidence="1">
    <location>
        <begin position="26"/>
        <end position="322"/>
    </location>
</feature>
<dbReference type="AlphaFoldDB" id="A0A1W6K4L5"/>
<proteinExistence type="predicted"/>
<keyword evidence="1" id="KW-0732">Signal</keyword>
<reference evidence="3 4" key="1">
    <citation type="submission" date="2017-04" db="EMBL/GenBank/DDBJ databases">
        <title>Genome Sequence of Marinobacter salarius strain SMR5 Isolated from a culture of the Diatom Skeletonema marinoi.</title>
        <authorList>
            <person name="Topel M."/>
            <person name="Pinder M.I.M."/>
            <person name="Johansson O.N."/>
            <person name="Kourtchenko O."/>
            <person name="Godhe A."/>
            <person name="Clarke A.K."/>
        </authorList>
    </citation>
    <scope>NUCLEOTIDE SEQUENCE [LARGE SCALE GENOMIC DNA]</scope>
    <source>
        <strain evidence="3 4">SMR5</strain>
    </source>
</reference>
<dbReference type="GeneID" id="77254267"/>
<dbReference type="Proteomes" id="UP000193100">
    <property type="component" value="Chromosome"/>
</dbReference>
<dbReference type="STRING" id="1420917.AU15_05210"/>
<name>A0A1W6K4L5_9GAMM</name>
<evidence type="ECO:0000259" key="2">
    <source>
        <dbReference type="Pfam" id="PF04575"/>
    </source>
</evidence>